<dbReference type="PANTHER" id="PTHR11638">
    <property type="entry name" value="ATP-DEPENDENT CLP PROTEASE"/>
    <property type="match status" value="1"/>
</dbReference>
<evidence type="ECO:0000256" key="1">
    <source>
        <dbReference type="ARBA" id="ARBA00022741"/>
    </source>
</evidence>
<dbReference type="AlphaFoldDB" id="A0A7S0G743"/>
<reference evidence="5" key="1">
    <citation type="submission" date="2021-01" db="EMBL/GenBank/DDBJ databases">
        <authorList>
            <person name="Corre E."/>
            <person name="Pelletier E."/>
            <person name="Niang G."/>
            <person name="Scheremetjew M."/>
            <person name="Finn R."/>
            <person name="Kale V."/>
            <person name="Holt S."/>
            <person name="Cochrane G."/>
            <person name="Meng A."/>
            <person name="Brown T."/>
            <person name="Cohen L."/>
        </authorList>
    </citation>
    <scope>NUCLEOTIDE SEQUENCE</scope>
    <source>
        <strain evidence="5">CCAP1064/1</strain>
    </source>
</reference>
<dbReference type="SMART" id="SM01086">
    <property type="entry name" value="ClpB_D2-small"/>
    <property type="match status" value="1"/>
</dbReference>
<dbReference type="SUPFAM" id="SSF52540">
    <property type="entry name" value="P-loop containing nucleoside triphosphate hydrolases"/>
    <property type="match status" value="1"/>
</dbReference>
<evidence type="ECO:0000256" key="2">
    <source>
        <dbReference type="ARBA" id="ARBA00022840"/>
    </source>
</evidence>
<dbReference type="Gene3D" id="1.10.8.60">
    <property type="match status" value="1"/>
</dbReference>
<protein>
    <recommendedName>
        <fullName evidence="4">Clp ATPase C-terminal domain-containing protein</fullName>
    </recommendedName>
</protein>
<dbReference type="EMBL" id="HBEL01004285">
    <property type="protein sequence ID" value="CAD8405917.1"/>
    <property type="molecule type" value="Transcribed_RNA"/>
</dbReference>
<name>A0A7S0G743_9STRA</name>
<dbReference type="Pfam" id="PF10431">
    <property type="entry name" value="ClpB_D2-small"/>
    <property type="match status" value="1"/>
</dbReference>
<dbReference type="Gene3D" id="3.40.50.300">
    <property type="entry name" value="P-loop containing nucleotide triphosphate hydrolases"/>
    <property type="match status" value="1"/>
</dbReference>
<evidence type="ECO:0000256" key="3">
    <source>
        <dbReference type="SAM" id="MobiDB-lite"/>
    </source>
</evidence>
<feature type="region of interest" description="Disordered" evidence="3">
    <location>
        <begin position="38"/>
        <end position="75"/>
    </location>
</feature>
<dbReference type="Pfam" id="PF07724">
    <property type="entry name" value="AAA_2"/>
    <property type="match status" value="1"/>
</dbReference>
<dbReference type="GO" id="GO:0005524">
    <property type="term" value="F:ATP binding"/>
    <property type="evidence" value="ECO:0007669"/>
    <property type="project" value="UniProtKB-KW"/>
</dbReference>
<dbReference type="InterPro" id="IPR003959">
    <property type="entry name" value="ATPase_AAA_core"/>
</dbReference>
<keyword evidence="2" id="KW-0067">ATP-binding</keyword>
<gene>
    <name evidence="5" type="ORF">PINE0816_LOCUS2033</name>
</gene>
<dbReference type="PANTHER" id="PTHR11638:SF18">
    <property type="entry name" value="HEAT SHOCK PROTEIN 104"/>
    <property type="match status" value="1"/>
</dbReference>
<feature type="domain" description="Clp ATPase C-terminal" evidence="4">
    <location>
        <begin position="114"/>
        <end position="207"/>
    </location>
</feature>
<evidence type="ECO:0000313" key="5">
    <source>
        <dbReference type="EMBL" id="CAD8405917.1"/>
    </source>
</evidence>
<dbReference type="InterPro" id="IPR019489">
    <property type="entry name" value="Clp_ATPase_C"/>
</dbReference>
<organism evidence="5">
    <name type="scientific">Proboscia inermis</name>
    <dbReference type="NCBI Taxonomy" id="420281"/>
    <lineage>
        <taxon>Eukaryota</taxon>
        <taxon>Sar</taxon>
        <taxon>Stramenopiles</taxon>
        <taxon>Ochrophyta</taxon>
        <taxon>Bacillariophyta</taxon>
        <taxon>Coscinodiscophyceae</taxon>
        <taxon>Rhizosoleniophycidae</taxon>
        <taxon>Rhizosoleniales</taxon>
        <taxon>Rhizosoleniaceae</taxon>
        <taxon>Proboscia</taxon>
    </lineage>
</organism>
<dbReference type="InterPro" id="IPR027417">
    <property type="entry name" value="P-loop_NTPase"/>
</dbReference>
<keyword evidence="1" id="KW-0547">Nucleotide-binding</keyword>
<feature type="compositionally biased region" description="Acidic residues" evidence="3">
    <location>
        <begin position="65"/>
        <end position="75"/>
    </location>
</feature>
<evidence type="ECO:0000259" key="4">
    <source>
        <dbReference type="SMART" id="SM01086"/>
    </source>
</evidence>
<sequence length="259" mass="28232">MDDGILTDGKGRTVSFKNAILVMTSNVGSKRILELANASSNKKSMELPPSSTPPERRKKKRRSEDDEPINGDFDEQNLATMYADMSVVVKEELESQMRPEFLNRIDEIVIFSPLGQSDLRSISELIVEETIKRAEDEREIKLRASPALINMIIREGTSEASKFGARPIRRAAQRIFEDTVSDAIIRRFIDSGDSALVDLEGSDGTTVQIVRDSDGAKITCMIDDSKGGMGSGASTSTAKATEKVNGVSALQAETEAAEA</sequence>
<accession>A0A7S0G743</accession>
<proteinExistence type="predicted"/>
<dbReference type="InterPro" id="IPR050130">
    <property type="entry name" value="ClpA_ClpB"/>
</dbReference>
<dbReference type="GO" id="GO:0005737">
    <property type="term" value="C:cytoplasm"/>
    <property type="evidence" value="ECO:0007669"/>
    <property type="project" value="TreeGrafter"/>
</dbReference>
<dbReference type="GO" id="GO:0016887">
    <property type="term" value="F:ATP hydrolysis activity"/>
    <property type="evidence" value="ECO:0007669"/>
    <property type="project" value="InterPro"/>
</dbReference>
<dbReference type="GO" id="GO:0034605">
    <property type="term" value="P:cellular response to heat"/>
    <property type="evidence" value="ECO:0007669"/>
    <property type="project" value="TreeGrafter"/>
</dbReference>